<dbReference type="AlphaFoldDB" id="A0AAV7P5Z9"/>
<evidence type="ECO:0000313" key="1">
    <source>
        <dbReference type="EMBL" id="KAJ1122605.1"/>
    </source>
</evidence>
<dbReference type="EMBL" id="JANPWB010000011">
    <property type="protein sequence ID" value="KAJ1122605.1"/>
    <property type="molecule type" value="Genomic_DNA"/>
</dbReference>
<reference evidence="1" key="1">
    <citation type="journal article" date="2022" name="bioRxiv">
        <title>Sequencing and chromosome-scale assembly of the giantPleurodeles waltlgenome.</title>
        <authorList>
            <person name="Brown T."/>
            <person name="Elewa A."/>
            <person name="Iarovenko S."/>
            <person name="Subramanian E."/>
            <person name="Araus A.J."/>
            <person name="Petzold A."/>
            <person name="Susuki M."/>
            <person name="Suzuki K.-i.T."/>
            <person name="Hayashi T."/>
            <person name="Toyoda A."/>
            <person name="Oliveira C."/>
            <person name="Osipova E."/>
            <person name="Leigh N.D."/>
            <person name="Simon A."/>
            <person name="Yun M.H."/>
        </authorList>
    </citation>
    <scope>NUCLEOTIDE SEQUENCE</scope>
    <source>
        <strain evidence="1">20211129_DDA</strain>
        <tissue evidence="1">Liver</tissue>
    </source>
</reference>
<proteinExistence type="predicted"/>
<dbReference type="Proteomes" id="UP001066276">
    <property type="component" value="Chromosome 7"/>
</dbReference>
<evidence type="ECO:0000313" key="2">
    <source>
        <dbReference type="Proteomes" id="UP001066276"/>
    </source>
</evidence>
<name>A0AAV7P5Z9_PLEWA</name>
<protein>
    <submittedName>
        <fullName evidence="1">Uncharacterized protein</fullName>
    </submittedName>
</protein>
<accession>A0AAV7P5Z9</accession>
<organism evidence="1 2">
    <name type="scientific">Pleurodeles waltl</name>
    <name type="common">Iberian ribbed newt</name>
    <dbReference type="NCBI Taxonomy" id="8319"/>
    <lineage>
        <taxon>Eukaryota</taxon>
        <taxon>Metazoa</taxon>
        <taxon>Chordata</taxon>
        <taxon>Craniata</taxon>
        <taxon>Vertebrata</taxon>
        <taxon>Euteleostomi</taxon>
        <taxon>Amphibia</taxon>
        <taxon>Batrachia</taxon>
        <taxon>Caudata</taxon>
        <taxon>Salamandroidea</taxon>
        <taxon>Salamandridae</taxon>
        <taxon>Pleurodelinae</taxon>
        <taxon>Pleurodeles</taxon>
    </lineage>
</organism>
<comment type="caution">
    <text evidence="1">The sequence shown here is derived from an EMBL/GenBank/DDBJ whole genome shotgun (WGS) entry which is preliminary data.</text>
</comment>
<keyword evidence="2" id="KW-1185">Reference proteome</keyword>
<sequence length="70" mass="7648">MEAGELEKRHDSEFRCEPTSVLQVFGNRERYRAMSGRSVCLDMSAKASLLVEVTGTRSALMAAEGAILSP</sequence>
<gene>
    <name evidence="1" type="ORF">NDU88_001090</name>
</gene>